<keyword evidence="2" id="KW-1185">Reference proteome</keyword>
<comment type="caution">
    <text evidence="1">The sequence shown here is derived from an EMBL/GenBank/DDBJ whole genome shotgun (WGS) entry which is preliminary data.</text>
</comment>
<protein>
    <submittedName>
        <fullName evidence="1">Uncharacterized protein</fullName>
    </submittedName>
</protein>
<dbReference type="AlphaFoldDB" id="A0A1E3W3H2"/>
<dbReference type="Proteomes" id="UP000094472">
    <property type="component" value="Unassembled WGS sequence"/>
</dbReference>
<dbReference type="RefSeq" id="WP_069441221.1">
    <property type="nucleotide sequence ID" value="NZ_LPWF01000016.1"/>
</dbReference>
<evidence type="ECO:0000313" key="1">
    <source>
        <dbReference type="EMBL" id="ODR99676.1"/>
    </source>
</evidence>
<accession>A0A1E3W3H2</accession>
<evidence type="ECO:0000313" key="2">
    <source>
        <dbReference type="Proteomes" id="UP000094472"/>
    </source>
</evidence>
<name>A0A1E3W3H2_9HYPH</name>
<dbReference type="OrthoDB" id="8449815at2"/>
<organism evidence="1 2">
    <name type="scientific">Methyloceanibacter superfactus</name>
    <dbReference type="NCBI Taxonomy" id="1774969"/>
    <lineage>
        <taxon>Bacteria</taxon>
        <taxon>Pseudomonadati</taxon>
        <taxon>Pseudomonadota</taxon>
        <taxon>Alphaproteobacteria</taxon>
        <taxon>Hyphomicrobiales</taxon>
        <taxon>Hyphomicrobiaceae</taxon>
        <taxon>Methyloceanibacter</taxon>
    </lineage>
</organism>
<dbReference type="STRING" id="1774969.AUC69_08635"/>
<dbReference type="EMBL" id="LPWF01000016">
    <property type="protein sequence ID" value="ODR99676.1"/>
    <property type="molecule type" value="Genomic_DNA"/>
</dbReference>
<sequence length="123" mass="13594">MIQRVKIAPPYSIMFLSGEEDCEIPDIPRESKDLVWSTPSCIVVGCYPQMDGETEITVGPAHEVDPGYSPSFEGTLETPNWAIVVSTAEGKEILEVPVAKRETALRIWQSHPQWPEKVTVGLG</sequence>
<proteinExistence type="predicted"/>
<gene>
    <name evidence="1" type="ORF">AUC69_08635</name>
</gene>
<reference evidence="1 2" key="1">
    <citation type="journal article" date="2016" name="Environ. Microbiol.">
        <title>New Methyloceanibacter diversity from North Sea sediments includes methanotroph containing solely the soluble methane monooxygenase.</title>
        <authorList>
            <person name="Vekeman B."/>
            <person name="Kerckhof F.M."/>
            <person name="Cremers G."/>
            <person name="de Vos P."/>
            <person name="Vandamme P."/>
            <person name="Boon N."/>
            <person name="Op den Camp H.J."/>
            <person name="Heylen K."/>
        </authorList>
    </citation>
    <scope>NUCLEOTIDE SEQUENCE [LARGE SCALE GENOMIC DNA]</scope>
    <source>
        <strain evidence="1 2">R-67175</strain>
    </source>
</reference>